<dbReference type="Proteomes" id="UP001369815">
    <property type="component" value="Unassembled WGS sequence"/>
</dbReference>
<gene>
    <name evidence="3" type="ORF">Daesc_003317</name>
</gene>
<feature type="transmembrane region" description="Helical" evidence="2">
    <location>
        <begin position="157"/>
        <end position="179"/>
    </location>
</feature>
<accession>A0AAX6MT50</accession>
<proteinExistence type="predicted"/>
<evidence type="ECO:0000256" key="2">
    <source>
        <dbReference type="SAM" id="Phobius"/>
    </source>
</evidence>
<keyword evidence="2" id="KW-0472">Membrane</keyword>
<evidence type="ECO:0000313" key="4">
    <source>
        <dbReference type="Proteomes" id="UP001369815"/>
    </source>
</evidence>
<dbReference type="SUPFAM" id="SSF89372">
    <property type="entry name" value="Fucose-specific lectin"/>
    <property type="match status" value="1"/>
</dbReference>
<name>A0AAX6MT50_9PEZI</name>
<dbReference type="EMBL" id="JBANMG010000003">
    <property type="protein sequence ID" value="KAK6955674.1"/>
    <property type="molecule type" value="Genomic_DNA"/>
</dbReference>
<feature type="compositionally biased region" description="Low complexity" evidence="1">
    <location>
        <begin position="186"/>
        <end position="201"/>
    </location>
</feature>
<feature type="region of interest" description="Disordered" evidence="1">
    <location>
        <begin position="183"/>
        <end position="211"/>
    </location>
</feature>
<evidence type="ECO:0000313" key="3">
    <source>
        <dbReference type="EMBL" id="KAK6955674.1"/>
    </source>
</evidence>
<keyword evidence="4" id="KW-1185">Reference proteome</keyword>
<dbReference type="AlphaFoldDB" id="A0AAX6MT50"/>
<keyword evidence="2" id="KW-0812">Transmembrane</keyword>
<protein>
    <recommendedName>
        <fullName evidence="5">Fucose-specific lectin</fullName>
    </recommendedName>
</protein>
<reference evidence="3 4" key="1">
    <citation type="journal article" date="2024" name="Front Chem Biol">
        <title>Unveiling the potential of Daldinia eschscholtzii MFLUCC 19-0629 through bioactivity and bioinformatics studies for enhanced sustainable agriculture production.</title>
        <authorList>
            <person name="Brooks S."/>
            <person name="Weaver J.A."/>
            <person name="Klomchit A."/>
            <person name="Alharthi S.A."/>
            <person name="Onlamun T."/>
            <person name="Nurani R."/>
            <person name="Vong T.K."/>
            <person name="Alberti F."/>
            <person name="Greco C."/>
        </authorList>
    </citation>
    <scope>NUCLEOTIDE SEQUENCE [LARGE SCALE GENOMIC DNA]</scope>
    <source>
        <strain evidence="3">MFLUCC 19-0629</strain>
    </source>
</reference>
<dbReference type="Gene3D" id="2.120.10.70">
    <property type="entry name" value="Fucose-specific lectin"/>
    <property type="match status" value="1"/>
</dbReference>
<sequence length="541" mass="58828">MSQPPDNTPYSTLEVSTRDPETFQKEVIHYPDHSYPQAVPVEQATGGATHSYYSPETAKEVVNPSNNLYPGVIPGPYKDANYAAAYPNGAGYPPSTIYSDGSAYPNSAYPTSVGSPINSSAYGPAPLGAAEYGGGQQPPTEKAAPARTIWGLPRRTFFIILGVVILIIIALVVGIAAGLSSKNHSSDSADSAESSGSNNSSPTDQPSNSTDEKLILDNSKITASNWTDPNGVIHRTVFFQDAYNSIIARRWDSKNKLWKTNNLTELMAATTTPLNPQPGTPLASASKDYKQTFETHVWFTDPGNVIRSMASFDALNRPDSWDNDTLDGARLETWPGGQLAAMWQRCWGADCEGTWVVAYQRPEGAIKTANSSTWATATVAVESKDVAANSSLAIIPKLRGPWLDRLELVSERVSSGKTGSMRMTSYDDTWNGADKRVTELQEDIPLPSPSQQFAATRWDNWNQALYLGLCSDGKTEGNHWDGKKMNSISSFQFKSGPKTNFTAIAMSPDAMFYGISNNEILEYSLDTSDPSNFNYVGRVYP</sequence>
<comment type="caution">
    <text evidence="3">The sequence shown here is derived from an EMBL/GenBank/DDBJ whole genome shotgun (WGS) entry which is preliminary data.</text>
</comment>
<evidence type="ECO:0008006" key="5">
    <source>
        <dbReference type="Google" id="ProtNLM"/>
    </source>
</evidence>
<keyword evidence="2" id="KW-1133">Transmembrane helix</keyword>
<evidence type="ECO:0000256" key="1">
    <source>
        <dbReference type="SAM" id="MobiDB-lite"/>
    </source>
</evidence>
<organism evidence="3 4">
    <name type="scientific">Daldinia eschscholtzii</name>
    <dbReference type="NCBI Taxonomy" id="292717"/>
    <lineage>
        <taxon>Eukaryota</taxon>
        <taxon>Fungi</taxon>
        <taxon>Dikarya</taxon>
        <taxon>Ascomycota</taxon>
        <taxon>Pezizomycotina</taxon>
        <taxon>Sordariomycetes</taxon>
        <taxon>Xylariomycetidae</taxon>
        <taxon>Xylariales</taxon>
        <taxon>Hypoxylaceae</taxon>
        <taxon>Daldinia</taxon>
    </lineage>
</organism>